<name>A0A8B6D3X7_MYTGA</name>
<sequence>MESSSDDTTETKSSNDNSTLSVIEVIDETLHLGENDKRYGFSIMGGVDEGFCPRIEDIAEGKYICVAQIYELEIKN</sequence>
<dbReference type="AlphaFoldDB" id="A0A8B6D3X7"/>
<proteinExistence type="predicted"/>
<organism evidence="2 3">
    <name type="scientific">Mytilus galloprovincialis</name>
    <name type="common">Mediterranean mussel</name>
    <dbReference type="NCBI Taxonomy" id="29158"/>
    <lineage>
        <taxon>Eukaryota</taxon>
        <taxon>Metazoa</taxon>
        <taxon>Spiralia</taxon>
        <taxon>Lophotrochozoa</taxon>
        <taxon>Mollusca</taxon>
        <taxon>Bivalvia</taxon>
        <taxon>Autobranchia</taxon>
        <taxon>Pteriomorphia</taxon>
        <taxon>Mytilida</taxon>
        <taxon>Mytiloidea</taxon>
        <taxon>Mytilidae</taxon>
        <taxon>Mytilinae</taxon>
        <taxon>Mytilus</taxon>
    </lineage>
</organism>
<gene>
    <name evidence="2" type="ORF">MGAL_10B082521</name>
</gene>
<dbReference type="OrthoDB" id="6283214at2759"/>
<comment type="caution">
    <text evidence="2">The sequence shown here is derived from an EMBL/GenBank/DDBJ whole genome shotgun (WGS) entry which is preliminary data.</text>
</comment>
<evidence type="ECO:0000313" key="2">
    <source>
        <dbReference type="EMBL" id="VDI13837.1"/>
    </source>
</evidence>
<reference evidence="2" key="1">
    <citation type="submission" date="2018-11" db="EMBL/GenBank/DDBJ databases">
        <authorList>
            <person name="Alioto T."/>
            <person name="Alioto T."/>
        </authorList>
    </citation>
    <scope>NUCLEOTIDE SEQUENCE</scope>
</reference>
<evidence type="ECO:0000256" key="1">
    <source>
        <dbReference type="SAM" id="MobiDB-lite"/>
    </source>
</evidence>
<accession>A0A8B6D3X7</accession>
<keyword evidence="3" id="KW-1185">Reference proteome</keyword>
<evidence type="ECO:0000313" key="3">
    <source>
        <dbReference type="Proteomes" id="UP000596742"/>
    </source>
</evidence>
<feature type="region of interest" description="Disordered" evidence="1">
    <location>
        <begin position="1"/>
        <end position="20"/>
    </location>
</feature>
<dbReference type="Proteomes" id="UP000596742">
    <property type="component" value="Unassembled WGS sequence"/>
</dbReference>
<protein>
    <submittedName>
        <fullName evidence="2">Uncharacterized protein</fullName>
    </submittedName>
</protein>
<dbReference type="EMBL" id="UYJE01002803">
    <property type="protein sequence ID" value="VDI13837.1"/>
    <property type="molecule type" value="Genomic_DNA"/>
</dbReference>